<dbReference type="AlphaFoldDB" id="A0A838ZGA1"/>
<dbReference type="EMBL" id="JACDZE010000001">
    <property type="protein sequence ID" value="MBA5628298.1"/>
    <property type="molecule type" value="Genomic_DNA"/>
</dbReference>
<reference evidence="1 2" key="1">
    <citation type="submission" date="2020-07" db="EMBL/GenBank/DDBJ databases">
        <title>Moheibacter lacus sp. nov., a member of the family Flavobacteriaceae isolated from freshwater lake sediment.</title>
        <authorList>
            <person name="Liu Y."/>
        </authorList>
    </citation>
    <scope>NUCLEOTIDE SEQUENCE [LARGE SCALE GENOMIC DNA]</scope>
    <source>
        <strain evidence="1 2">BDHS18</strain>
    </source>
</reference>
<accession>A0A838ZGA1</accession>
<keyword evidence="2" id="KW-1185">Reference proteome</keyword>
<dbReference type="Pfam" id="PF13578">
    <property type="entry name" value="Methyltransf_24"/>
    <property type="match status" value="1"/>
</dbReference>
<gene>
    <name evidence="1" type="ORF">HU137_00770</name>
</gene>
<name>A0A838ZGA1_9FLAO</name>
<dbReference type="GO" id="GO:0032259">
    <property type="term" value="P:methylation"/>
    <property type="evidence" value="ECO:0007669"/>
    <property type="project" value="UniProtKB-KW"/>
</dbReference>
<dbReference type="InterPro" id="IPR029063">
    <property type="entry name" value="SAM-dependent_MTases_sf"/>
</dbReference>
<evidence type="ECO:0000313" key="2">
    <source>
        <dbReference type="Proteomes" id="UP000552241"/>
    </source>
</evidence>
<evidence type="ECO:0000313" key="1">
    <source>
        <dbReference type="EMBL" id="MBA5628298.1"/>
    </source>
</evidence>
<keyword evidence="1" id="KW-0489">Methyltransferase</keyword>
<comment type="caution">
    <text evidence="1">The sequence shown here is derived from an EMBL/GenBank/DDBJ whole genome shotgun (WGS) entry which is preliminary data.</text>
</comment>
<dbReference type="RefSeq" id="WP_182041904.1">
    <property type="nucleotide sequence ID" value="NZ_JACDZE010000001.1"/>
</dbReference>
<dbReference type="Gene3D" id="3.40.50.150">
    <property type="entry name" value="Vaccinia Virus protein VP39"/>
    <property type="match status" value="1"/>
</dbReference>
<organism evidence="1 2">
    <name type="scientific">Moheibacter lacus</name>
    <dbReference type="NCBI Taxonomy" id="2745851"/>
    <lineage>
        <taxon>Bacteria</taxon>
        <taxon>Pseudomonadati</taxon>
        <taxon>Bacteroidota</taxon>
        <taxon>Flavobacteriia</taxon>
        <taxon>Flavobacteriales</taxon>
        <taxon>Weeksellaceae</taxon>
        <taxon>Moheibacter</taxon>
    </lineage>
</organism>
<dbReference type="GO" id="GO:0008168">
    <property type="term" value="F:methyltransferase activity"/>
    <property type="evidence" value="ECO:0007669"/>
    <property type="project" value="UniProtKB-KW"/>
</dbReference>
<dbReference type="Proteomes" id="UP000552241">
    <property type="component" value="Unassembled WGS sequence"/>
</dbReference>
<dbReference type="SUPFAM" id="SSF53335">
    <property type="entry name" value="S-adenosyl-L-methionine-dependent methyltransferases"/>
    <property type="match status" value="1"/>
</dbReference>
<keyword evidence="1" id="KW-0808">Transferase</keyword>
<proteinExistence type="predicted"/>
<sequence length="275" mass="32414">MLIKKLYKTRHWLKSNLKEQSYIKEIRAIDHPTLTAVLETFLQVKTSDFDQEDFKVFSTIKKYRNYLETNTSKIDYSVFGIKDRTVNEIYRSASSPEIWSRFHYLLAKNLGVKNYLEIGTNLGISGSYIISALSKQSDFKFLTMEGIEGLSDLAETQFMTLTQPENFEIIRGLYDQTFPELLQKEIVFEVCFIDGNHHYEPTLQYFEKLKEKTAEVAVFIFDDIYWNDEMVKVWEVIKKDKATTFALDLFKMGIIILDQKENRHKSDFNFFLTKI</sequence>
<protein>
    <submittedName>
        <fullName evidence="1">Class I SAM-dependent methyltransferase</fullName>
    </submittedName>
</protein>